<keyword evidence="4" id="KW-0337">GPI-anchor biosynthesis</keyword>
<organism evidence="14 15">
    <name type="scientific">Delitschia confertaspora ATCC 74209</name>
    <dbReference type="NCBI Taxonomy" id="1513339"/>
    <lineage>
        <taxon>Eukaryota</taxon>
        <taxon>Fungi</taxon>
        <taxon>Dikarya</taxon>
        <taxon>Ascomycota</taxon>
        <taxon>Pezizomycotina</taxon>
        <taxon>Dothideomycetes</taxon>
        <taxon>Pleosporomycetidae</taxon>
        <taxon>Pleosporales</taxon>
        <taxon>Delitschiaceae</taxon>
        <taxon>Delitschia</taxon>
    </lineage>
</organism>
<evidence type="ECO:0000256" key="11">
    <source>
        <dbReference type="ARBA" id="ARBA00024708"/>
    </source>
</evidence>
<evidence type="ECO:0000256" key="5">
    <source>
        <dbReference type="ARBA" id="ARBA00022676"/>
    </source>
</evidence>
<dbReference type="GO" id="GO:0000026">
    <property type="term" value="F:alpha-1,2-mannosyltransferase activity"/>
    <property type="evidence" value="ECO:0007669"/>
    <property type="project" value="TreeGrafter"/>
</dbReference>
<evidence type="ECO:0000256" key="9">
    <source>
        <dbReference type="ARBA" id="ARBA00022989"/>
    </source>
</evidence>
<evidence type="ECO:0000256" key="12">
    <source>
        <dbReference type="RuleBase" id="RU363075"/>
    </source>
</evidence>
<evidence type="ECO:0000256" key="7">
    <source>
        <dbReference type="ARBA" id="ARBA00022692"/>
    </source>
</evidence>
<comment type="similarity">
    <text evidence="3">Belongs to the glycosyltransferase 22 family. PIGB subfamily.</text>
</comment>
<dbReference type="GO" id="GO:0005789">
    <property type="term" value="C:endoplasmic reticulum membrane"/>
    <property type="evidence" value="ECO:0007669"/>
    <property type="project" value="UniProtKB-SubCell"/>
</dbReference>
<dbReference type="InterPro" id="IPR005599">
    <property type="entry name" value="GPI_mannosylTrfase"/>
</dbReference>
<comment type="subcellular location">
    <subcellularLocation>
        <location evidence="1 12">Endoplasmic reticulum membrane</location>
        <topology evidence="1 12">Multi-pass membrane protein</topology>
    </subcellularLocation>
</comment>
<dbReference type="PANTHER" id="PTHR22760:SF4">
    <property type="entry name" value="GPI MANNOSYLTRANSFERASE 3"/>
    <property type="match status" value="1"/>
</dbReference>
<evidence type="ECO:0000313" key="15">
    <source>
        <dbReference type="Proteomes" id="UP000799536"/>
    </source>
</evidence>
<evidence type="ECO:0000256" key="13">
    <source>
        <dbReference type="SAM" id="MobiDB-lite"/>
    </source>
</evidence>
<sequence length="634" mass="71397">MPQSDRALSSPSRSAHQTRATSTGASGREPRSPPLASYRASTQHVFLLLLAFRIVNALTLRTFFQPDEYFQSLEPAWQIAFGRDSGAWITWEWRNQLRSSLHPAIFAGVYRVAASLASLCRLSLPVRAELLIAAPKVIQALFAALLDCYTWKLTERVYGRGSRTALVALALSVCSPWQWFCSTRTLSNCLETTLTTIAVYYWPWRWPGLSNVSQNAGNAPRDGKRQDQNKQSAKQNLEGSVFQLRVSLLLAAVACILRPTNLLIWLCISIPTLWRGSTPQSYVLIREILFCGSAVLACAALLDRLYYGIWSLPPLRFLYFNVAQSLAVFYGRNRPDYYLTEGLPLLLTTALPFAIVGTWQALRGTNKFPHQNALSRSVPKHLAYTILLVTFSMSLISHKEVRFLYPLLPILHLLSAPPISSLFPSPLPSSRKAILAILLLLNLLIAGYTSQVHQRGVIDVLAYLRHKHETAVSGNDNMYRNTTVGFLMPCHSTPWRSHLNHPGIEAWALTCEPPLEVPLSQRSHYLDEADQFYNSPGPVQWLEQNMEDREAIRVSGSRTQRHWARLNKAAVEGAGKGGKRAWPQNLVFFEALEGIMQSVLEGTGYRECWRGFNSHWHDDRRRTGDVVVWCWGGN</sequence>
<dbReference type="Pfam" id="PF03901">
    <property type="entry name" value="Glyco_transf_22"/>
    <property type="match status" value="1"/>
</dbReference>
<dbReference type="AlphaFoldDB" id="A0A9P4MY19"/>
<keyword evidence="15" id="KW-1185">Reference proteome</keyword>
<comment type="pathway">
    <text evidence="2">Glycolipid biosynthesis; glycosylphosphatidylinositol-anchor biosynthesis.</text>
</comment>
<dbReference type="PANTHER" id="PTHR22760">
    <property type="entry name" value="GLYCOSYLTRANSFERASE"/>
    <property type="match status" value="1"/>
</dbReference>
<feature type="transmembrane region" description="Helical" evidence="12">
    <location>
        <begin position="246"/>
        <end position="271"/>
    </location>
</feature>
<comment type="caution">
    <text evidence="14">The sequence shown here is derived from an EMBL/GenBank/DDBJ whole genome shotgun (WGS) entry which is preliminary data.</text>
</comment>
<evidence type="ECO:0000256" key="1">
    <source>
        <dbReference type="ARBA" id="ARBA00004477"/>
    </source>
</evidence>
<dbReference type="GO" id="GO:0006506">
    <property type="term" value="P:GPI anchor biosynthetic process"/>
    <property type="evidence" value="ECO:0007669"/>
    <property type="project" value="UniProtKB-KW"/>
</dbReference>
<protein>
    <recommendedName>
        <fullName evidence="12">Mannosyltransferase</fullName>
        <ecNumber evidence="12">2.4.1.-</ecNumber>
    </recommendedName>
</protein>
<feature type="compositionally biased region" description="Polar residues" evidence="13">
    <location>
        <begin position="1"/>
        <end position="25"/>
    </location>
</feature>
<feature type="transmembrane region" description="Helical" evidence="12">
    <location>
        <begin position="343"/>
        <end position="361"/>
    </location>
</feature>
<evidence type="ECO:0000256" key="10">
    <source>
        <dbReference type="ARBA" id="ARBA00023136"/>
    </source>
</evidence>
<evidence type="ECO:0000256" key="3">
    <source>
        <dbReference type="ARBA" id="ARBA00006065"/>
    </source>
</evidence>
<accession>A0A9P4MY19</accession>
<evidence type="ECO:0000256" key="2">
    <source>
        <dbReference type="ARBA" id="ARBA00004687"/>
    </source>
</evidence>
<feature type="transmembrane region" description="Helical" evidence="12">
    <location>
        <begin position="283"/>
        <end position="302"/>
    </location>
</feature>
<keyword evidence="7 12" id="KW-0812">Transmembrane</keyword>
<dbReference type="EMBL" id="ML994022">
    <property type="protein sequence ID" value="KAF2200450.1"/>
    <property type="molecule type" value="Genomic_DNA"/>
</dbReference>
<keyword evidence="6" id="KW-0808">Transferase</keyword>
<feature type="transmembrane region" description="Helical" evidence="12">
    <location>
        <begin position="429"/>
        <end position="448"/>
    </location>
</feature>
<proteinExistence type="inferred from homology"/>
<keyword evidence="5 12" id="KW-0328">Glycosyltransferase</keyword>
<dbReference type="Proteomes" id="UP000799536">
    <property type="component" value="Unassembled WGS sequence"/>
</dbReference>
<dbReference type="EC" id="2.4.1.-" evidence="12"/>
<evidence type="ECO:0000256" key="8">
    <source>
        <dbReference type="ARBA" id="ARBA00022824"/>
    </source>
</evidence>
<reference evidence="14" key="1">
    <citation type="journal article" date="2020" name="Stud. Mycol.">
        <title>101 Dothideomycetes genomes: a test case for predicting lifestyles and emergence of pathogens.</title>
        <authorList>
            <person name="Haridas S."/>
            <person name="Albert R."/>
            <person name="Binder M."/>
            <person name="Bloem J."/>
            <person name="Labutti K."/>
            <person name="Salamov A."/>
            <person name="Andreopoulos B."/>
            <person name="Baker S."/>
            <person name="Barry K."/>
            <person name="Bills G."/>
            <person name="Bluhm B."/>
            <person name="Cannon C."/>
            <person name="Castanera R."/>
            <person name="Culley D."/>
            <person name="Daum C."/>
            <person name="Ezra D."/>
            <person name="Gonzalez J."/>
            <person name="Henrissat B."/>
            <person name="Kuo A."/>
            <person name="Liang C."/>
            <person name="Lipzen A."/>
            <person name="Lutzoni F."/>
            <person name="Magnuson J."/>
            <person name="Mondo S."/>
            <person name="Nolan M."/>
            <person name="Ohm R."/>
            <person name="Pangilinan J."/>
            <person name="Park H.-J."/>
            <person name="Ramirez L."/>
            <person name="Alfaro M."/>
            <person name="Sun H."/>
            <person name="Tritt A."/>
            <person name="Yoshinaga Y."/>
            <person name="Zwiers L.-H."/>
            <person name="Turgeon B."/>
            <person name="Goodwin S."/>
            <person name="Spatafora J."/>
            <person name="Crous P."/>
            <person name="Grigoriev I."/>
        </authorList>
    </citation>
    <scope>NUCLEOTIDE SEQUENCE</scope>
    <source>
        <strain evidence="14">ATCC 74209</strain>
    </source>
</reference>
<keyword evidence="8 12" id="KW-0256">Endoplasmic reticulum</keyword>
<feature type="transmembrane region" description="Helical" evidence="12">
    <location>
        <begin position="403"/>
        <end position="423"/>
    </location>
</feature>
<comment type="function">
    <text evidence="11">Mannosyltransferase involved in glycosylphosphatidylinositol-anchor biosynthesis. Transfers the third mannose to Man2-GlcN-acyl-PI during GPI precursor assembly.</text>
</comment>
<feature type="region of interest" description="Disordered" evidence="13">
    <location>
        <begin position="1"/>
        <end position="35"/>
    </location>
</feature>
<evidence type="ECO:0000256" key="6">
    <source>
        <dbReference type="ARBA" id="ARBA00022679"/>
    </source>
</evidence>
<name>A0A9P4MY19_9PLEO</name>
<evidence type="ECO:0000313" key="14">
    <source>
        <dbReference type="EMBL" id="KAF2200450.1"/>
    </source>
</evidence>
<gene>
    <name evidence="14" type="ORF">GQ43DRAFT_73199</name>
</gene>
<keyword evidence="9 12" id="KW-1133">Transmembrane helix</keyword>
<keyword evidence="10 12" id="KW-0472">Membrane</keyword>
<evidence type="ECO:0000256" key="4">
    <source>
        <dbReference type="ARBA" id="ARBA00022502"/>
    </source>
</evidence>
<dbReference type="OrthoDB" id="416834at2759"/>